<protein>
    <recommendedName>
        <fullName evidence="3">FPL domain-containing protein</fullName>
    </recommendedName>
</protein>
<dbReference type="Proteomes" id="UP001165060">
    <property type="component" value="Unassembled WGS sequence"/>
</dbReference>
<dbReference type="Pfam" id="PF09758">
    <property type="entry name" value="FPL"/>
    <property type="match status" value="1"/>
</dbReference>
<dbReference type="PANTHER" id="PTHR21481">
    <property type="entry name" value="PROTEIN CLEC16A"/>
    <property type="match status" value="1"/>
</dbReference>
<accession>A0ABQ6M607</accession>
<evidence type="ECO:0000256" key="1">
    <source>
        <dbReference type="ARBA" id="ARBA00023006"/>
    </source>
</evidence>
<evidence type="ECO:0000256" key="2">
    <source>
        <dbReference type="SAM" id="MobiDB-lite"/>
    </source>
</evidence>
<feature type="region of interest" description="Disordered" evidence="2">
    <location>
        <begin position="1"/>
        <end position="25"/>
    </location>
</feature>
<name>A0ABQ6M607_9STRA</name>
<proteinExistence type="predicted"/>
<feature type="compositionally biased region" description="Low complexity" evidence="2">
    <location>
        <begin position="15"/>
        <end position="25"/>
    </location>
</feature>
<sequence length="486" mass="52116">MFPFGKSKPSPYDLSSAPPASSASSAASAATSRIKSLALSASKLPSSMGVRPPPPRPSYAVPDLRGLYSLLLAEISLSTAGGMLEAWAALGGEPTADAAGVTYQPDQAALKAAGGLEGRAVELLRRLGEIVVYGEQNAAAAALFDYFCEKNMLALLVDVARGEGEGAGVARSVLVKAQVVQTVSILVQNVRNETSLYYLLSNNYVNELVAIPLQGYTDAALDEFMPTYISFLKALALRLSSSPTLFQFFVDELSGSTFPLFTAAVAAASSPYARTDSFVRLTALNIVVNVCKIKHDAIRRVIADSVSSQRELLGTLTGRFDEQAAVLRKLTAGASTDEARSDSTASAIEELQDQLYFINDLLQCGVRPLNVRLCEWLLRRCIFSPLMEGYRVRWKGDPADGSLDEWFTASDLTREYPEVVAVYEGTTFRSKPAPPSGAGGRRNTISAARRASALSSFPPSAPTTSPETARVLSSLFILSQFFLTFE</sequence>
<keyword evidence="5" id="KW-1185">Reference proteome</keyword>
<comment type="caution">
    <text evidence="4">The sequence shown here is derived from an EMBL/GenBank/DDBJ whole genome shotgun (WGS) entry which is preliminary data.</text>
</comment>
<evidence type="ECO:0000313" key="5">
    <source>
        <dbReference type="Proteomes" id="UP001165060"/>
    </source>
</evidence>
<dbReference type="InterPro" id="IPR039272">
    <property type="entry name" value="CLEC16A/TT9"/>
</dbReference>
<dbReference type="InterPro" id="IPR019155">
    <property type="entry name" value="CLEC16A/TT9_N"/>
</dbReference>
<keyword evidence="1" id="KW-0072">Autophagy</keyword>
<organism evidence="4 5">
    <name type="scientific">Tetraparma gracilis</name>
    <dbReference type="NCBI Taxonomy" id="2962635"/>
    <lineage>
        <taxon>Eukaryota</taxon>
        <taxon>Sar</taxon>
        <taxon>Stramenopiles</taxon>
        <taxon>Ochrophyta</taxon>
        <taxon>Bolidophyceae</taxon>
        <taxon>Parmales</taxon>
        <taxon>Triparmaceae</taxon>
        <taxon>Tetraparma</taxon>
    </lineage>
</organism>
<gene>
    <name evidence="4" type="ORF">TeGR_g1466</name>
</gene>
<dbReference type="EMBL" id="BRYB01002476">
    <property type="protein sequence ID" value="GMI20194.1"/>
    <property type="molecule type" value="Genomic_DNA"/>
</dbReference>
<evidence type="ECO:0000313" key="4">
    <source>
        <dbReference type="EMBL" id="GMI20194.1"/>
    </source>
</evidence>
<evidence type="ECO:0000259" key="3">
    <source>
        <dbReference type="Pfam" id="PF09758"/>
    </source>
</evidence>
<dbReference type="PANTHER" id="PTHR21481:SF0">
    <property type="entry name" value="PROTEIN CLEC16A"/>
    <property type="match status" value="1"/>
</dbReference>
<feature type="domain" description="FPL" evidence="3">
    <location>
        <begin position="124"/>
        <end position="290"/>
    </location>
</feature>
<reference evidence="4 5" key="1">
    <citation type="journal article" date="2023" name="Commun. Biol.">
        <title>Genome analysis of Parmales, the sister group of diatoms, reveals the evolutionary specialization of diatoms from phago-mixotrophs to photoautotrophs.</title>
        <authorList>
            <person name="Ban H."/>
            <person name="Sato S."/>
            <person name="Yoshikawa S."/>
            <person name="Yamada K."/>
            <person name="Nakamura Y."/>
            <person name="Ichinomiya M."/>
            <person name="Sato N."/>
            <person name="Blanc-Mathieu R."/>
            <person name="Endo H."/>
            <person name="Kuwata A."/>
            <person name="Ogata H."/>
        </authorList>
    </citation>
    <scope>NUCLEOTIDE SEQUENCE [LARGE SCALE GENOMIC DNA]</scope>
</reference>